<feature type="region of interest" description="Disordered" evidence="2">
    <location>
        <begin position="21"/>
        <end position="89"/>
    </location>
</feature>
<evidence type="ECO:0000313" key="4">
    <source>
        <dbReference type="Proteomes" id="UP000087171"/>
    </source>
</evidence>
<dbReference type="PaxDb" id="3827-XP_004500438.1"/>
<feature type="signal peptide" evidence="3">
    <location>
        <begin position="1"/>
        <end position="17"/>
    </location>
</feature>
<dbReference type="AlphaFoldDB" id="A0A1S2Y762"/>
<dbReference type="GeneID" id="101501287"/>
<dbReference type="KEGG" id="cam:101501287"/>
<evidence type="ECO:0000256" key="2">
    <source>
        <dbReference type="SAM" id="MobiDB-lite"/>
    </source>
</evidence>
<dbReference type="OrthoDB" id="1420082at2759"/>
<sequence length="190" mass="21593">MLAIVLLLLFIFQGSIMEGSTSSHIRSGKRLPQLASSSNVNHENEINNRHLPNNNIDNAKPAAEHGVPVPHPNGGLTQDPDDKRREQSRAYSKTYRLKIDAHIKNLEEKQKTISHRISEKTPMIKFFKDVGSLLETERNTLRGTKTNVISNVEALKAEMHRIQNELEKMKIDKDAKETHIVGTRNFRGNR</sequence>
<evidence type="ECO:0000256" key="3">
    <source>
        <dbReference type="SAM" id="SignalP"/>
    </source>
</evidence>
<reference evidence="5" key="2">
    <citation type="submission" date="2025-08" db="UniProtKB">
        <authorList>
            <consortium name="RefSeq"/>
        </authorList>
    </citation>
    <scope>IDENTIFICATION</scope>
    <source>
        <tissue evidence="5">Etiolated seedlings</tissue>
    </source>
</reference>
<evidence type="ECO:0000313" key="5">
    <source>
        <dbReference type="RefSeq" id="XP_004500438.2"/>
    </source>
</evidence>
<feature type="coiled-coil region" evidence="1">
    <location>
        <begin position="145"/>
        <end position="179"/>
    </location>
</feature>
<dbReference type="Proteomes" id="UP000087171">
    <property type="component" value="Chromosome Ca5"/>
</dbReference>
<gene>
    <name evidence="5" type="primary">LOC101501287</name>
</gene>
<keyword evidence="3" id="KW-0732">Signal</keyword>
<dbReference type="RefSeq" id="XP_004500438.2">
    <property type="nucleotide sequence ID" value="XM_004500381.3"/>
</dbReference>
<accession>A0A1S2Y762</accession>
<evidence type="ECO:0000256" key="1">
    <source>
        <dbReference type="SAM" id="Coils"/>
    </source>
</evidence>
<keyword evidence="4" id="KW-1185">Reference proteome</keyword>
<protein>
    <submittedName>
        <fullName evidence="5">Uncharacterized protein LOC101501287</fullName>
    </submittedName>
</protein>
<proteinExistence type="predicted"/>
<reference evidence="4" key="1">
    <citation type="journal article" date="2013" name="Nat. Biotechnol.">
        <title>Draft genome sequence of chickpea (Cicer arietinum) provides a resource for trait improvement.</title>
        <authorList>
            <person name="Varshney R.K."/>
            <person name="Song C."/>
            <person name="Saxena R.K."/>
            <person name="Azam S."/>
            <person name="Yu S."/>
            <person name="Sharpe A.G."/>
            <person name="Cannon S."/>
            <person name="Baek J."/>
            <person name="Rosen B.D."/>
            <person name="Tar'an B."/>
            <person name="Millan T."/>
            <person name="Zhang X."/>
            <person name="Ramsay L.D."/>
            <person name="Iwata A."/>
            <person name="Wang Y."/>
            <person name="Nelson W."/>
            <person name="Farmer A.D."/>
            <person name="Gaur P.M."/>
            <person name="Soderlund C."/>
            <person name="Penmetsa R.V."/>
            <person name="Xu C."/>
            <person name="Bharti A.K."/>
            <person name="He W."/>
            <person name="Winter P."/>
            <person name="Zhao S."/>
            <person name="Hane J.K."/>
            <person name="Carrasquilla-Garcia N."/>
            <person name="Condie J.A."/>
            <person name="Upadhyaya H.D."/>
            <person name="Luo M.C."/>
            <person name="Thudi M."/>
            <person name="Gowda C.L."/>
            <person name="Singh N.P."/>
            <person name="Lichtenzveig J."/>
            <person name="Gali K.K."/>
            <person name="Rubio J."/>
            <person name="Nadarajan N."/>
            <person name="Dolezel J."/>
            <person name="Bansal K.C."/>
            <person name="Xu X."/>
            <person name="Edwards D."/>
            <person name="Zhang G."/>
            <person name="Kahl G."/>
            <person name="Gil J."/>
            <person name="Singh K.B."/>
            <person name="Datta S.K."/>
            <person name="Jackson S.A."/>
            <person name="Wang J."/>
            <person name="Cook D.R."/>
        </authorList>
    </citation>
    <scope>NUCLEOTIDE SEQUENCE [LARGE SCALE GENOMIC DNA]</scope>
    <source>
        <strain evidence="4">cv. CDC Frontier</strain>
    </source>
</reference>
<feature type="chain" id="PRO_5018677087" evidence="3">
    <location>
        <begin position="18"/>
        <end position="190"/>
    </location>
</feature>
<name>A0A1S2Y762_CICAR</name>
<keyword evidence="1" id="KW-0175">Coiled coil</keyword>
<organism evidence="4 5">
    <name type="scientific">Cicer arietinum</name>
    <name type="common">Chickpea</name>
    <name type="synonym">Garbanzo</name>
    <dbReference type="NCBI Taxonomy" id="3827"/>
    <lineage>
        <taxon>Eukaryota</taxon>
        <taxon>Viridiplantae</taxon>
        <taxon>Streptophyta</taxon>
        <taxon>Embryophyta</taxon>
        <taxon>Tracheophyta</taxon>
        <taxon>Spermatophyta</taxon>
        <taxon>Magnoliopsida</taxon>
        <taxon>eudicotyledons</taxon>
        <taxon>Gunneridae</taxon>
        <taxon>Pentapetalae</taxon>
        <taxon>rosids</taxon>
        <taxon>fabids</taxon>
        <taxon>Fabales</taxon>
        <taxon>Fabaceae</taxon>
        <taxon>Papilionoideae</taxon>
        <taxon>50 kb inversion clade</taxon>
        <taxon>NPAAA clade</taxon>
        <taxon>Hologalegina</taxon>
        <taxon>IRL clade</taxon>
        <taxon>Cicereae</taxon>
        <taxon>Cicer</taxon>
    </lineage>
</organism>